<proteinExistence type="predicted"/>
<dbReference type="RefSeq" id="WP_264792754.1">
    <property type="nucleotide sequence ID" value="NZ_AP026867.1"/>
</dbReference>
<dbReference type="PANTHER" id="PTHR10683">
    <property type="entry name" value="TRANSALDOLASE"/>
    <property type="match status" value="1"/>
</dbReference>
<evidence type="ECO:0000313" key="2">
    <source>
        <dbReference type="EMBL" id="BDS11597.1"/>
    </source>
</evidence>
<name>A0A915YEE5_9BACT</name>
<evidence type="ECO:0000313" key="3">
    <source>
        <dbReference type="Proteomes" id="UP001060919"/>
    </source>
</evidence>
<dbReference type="SUPFAM" id="SSF51569">
    <property type="entry name" value="Aldolase"/>
    <property type="match status" value="1"/>
</dbReference>
<dbReference type="PANTHER" id="PTHR10683:SF40">
    <property type="entry name" value="FRUCTOSE-6-PHOSPHATE ALDOLASE 1-RELATED"/>
    <property type="match status" value="1"/>
</dbReference>
<dbReference type="InterPro" id="IPR013785">
    <property type="entry name" value="Aldolase_TIM"/>
</dbReference>
<organism evidence="2 3">
    <name type="scientific">Aureispira anguillae</name>
    <dbReference type="NCBI Taxonomy" id="2864201"/>
    <lineage>
        <taxon>Bacteria</taxon>
        <taxon>Pseudomonadati</taxon>
        <taxon>Bacteroidota</taxon>
        <taxon>Saprospiria</taxon>
        <taxon>Saprospirales</taxon>
        <taxon>Saprospiraceae</taxon>
        <taxon>Aureispira</taxon>
    </lineage>
</organism>
<sequence length="220" mass="23550">MKFFVDSCDIESIKYWFNIGVGEGITTNPLIIKKQGISDVDSHLIKMVAAANGAPVSIQVSGKDRESILKQAKKFASLGENIVIKVPVVDADGKSLLPIIKELSDEGYAINATACMMAPQAIMAAKAGARYVSLFFGRISDQGADPVEQIASVRNWIDEVGSDTEIIVGSIRTVFAITSAAIGRPHICTVTPAILQKCTVHEMSKHTAAEFDNAATKINV</sequence>
<dbReference type="Pfam" id="PF00923">
    <property type="entry name" value="TAL_FSA"/>
    <property type="match status" value="1"/>
</dbReference>
<evidence type="ECO:0008006" key="4">
    <source>
        <dbReference type="Google" id="ProtNLM"/>
    </source>
</evidence>
<accession>A0A915YEE5</accession>
<evidence type="ECO:0000256" key="1">
    <source>
        <dbReference type="ARBA" id="ARBA00023270"/>
    </source>
</evidence>
<dbReference type="InterPro" id="IPR001585">
    <property type="entry name" value="TAL/FSA"/>
</dbReference>
<keyword evidence="3" id="KW-1185">Reference proteome</keyword>
<dbReference type="KEGG" id="aup:AsAng_0023110"/>
<dbReference type="AlphaFoldDB" id="A0A915YEE5"/>
<reference evidence="2" key="1">
    <citation type="submission" date="2022-09" db="EMBL/GenBank/DDBJ databases">
        <title>Aureispira anguillicida sp. nov., isolated from Leptocephalus of Japanese eel Anguilla japonica.</title>
        <authorList>
            <person name="Yuasa K."/>
            <person name="Mekata T."/>
            <person name="Ikunari K."/>
        </authorList>
    </citation>
    <scope>NUCLEOTIDE SEQUENCE</scope>
    <source>
        <strain evidence="2">EL160426</strain>
    </source>
</reference>
<keyword evidence="1" id="KW-0704">Schiff base</keyword>
<dbReference type="Proteomes" id="UP001060919">
    <property type="component" value="Chromosome"/>
</dbReference>
<dbReference type="EMBL" id="AP026867">
    <property type="protein sequence ID" value="BDS11597.1"/>
    <property type="molecule type" value="Genomic_DNA"/>
</dbReference>
<dbReference type="GO" id="GO:0005975">
    <property type="term" value="P:carbohydrate metabolic process"/>
    <property type="evidence" value="ECO:0007669"/>
    <property type="project" value="InterPro"/>
</dbReference>
<protein>
    <recommendedName>
        <fullName evidence="4">Transaldolase</fullName>
    </recommendedName>
</protein>
<gene>
    <name evidence="2" type="ORF">AsAng_0023110</name>
</gene>
<dbReference type="Gene3D" id="3.20.20.70">
    <property type="entry name" value="Aldolase class I"/>
    <property type="match status" value="1"/>
</dbReference>